<dbReference type="AlphaFoldDB" id="A0A136PUB1"/>
<proteinExistence type="predicted"/>
<gene>
    <name evidence="2" type="ORF">AWW66_11020</name>
</gene>
<dbReference type="Gene3D" id="1.10.10.10">
    <property type="entry name" value="Winged helix-like DNA-binding domain superfamily/Winged helix DNA-binding domain"/>
    <property type="match status" value="1"/>
</dbReference>
<keyword evidence="3" id="KW-1185">Reference proteome</keyword>
<evidence type="ECO:0000259" key="1">
    <source>
        <dbReference type="Pfam" id="PF12728"/>
    </source>
</evidence>
<organism evidence="2 3">
    <name type="scientific">Micromonospora rosaria</name>
    <dbReference type="NCBI Taxonomy" id="47874"/>
    <lineage>
        <taxon>Bacteria</taxon>
        <taxon>Bacillati</taxon>
        <taxon>Actinomycetota</taxon>
        <taxon>Actinomycetes</taxon>
        <taxon>Micromonosporales</taxon>
        <taxon>Micromonosporaceae</taxon>
        <taxon>Micromonospora</taxon>
    </lineage>
</organism>
<comment type="caution">
    <text evidence="2">The sequence shown here is derived from an EMBL/GenBank/DDBJ whole genome shotgun (WGS) entry which is preliminary data.</text>
</comment>
<evidence type="ECO:0000313" key="3">
    <source>
        <dbReference type="Proteomes" id="UP000070620"/>
    </source>
</evidence>
<name>A0A136PUB1_9ACTN</name>
<dbReference type="RefSeq" id="WP_067363780.1">
    <property type="nucleotide sequence ID" value="NZ_LRQV01000029.1"/>
</dbReference>
<dbReference type="Pfam" id="PF12728">
    <property type="entry name" value="HTH_17"/>
    <property type="match status" value="1"/>
</dbReference>
<dbReference type="EMBL" id="LRQV01000029">
    <property type="protein sequence ID" value="KXK61975.1"/>
    <property type="molecule type" value="Genomic_DNA"/>
</dbReference>
<feature type="domain" description="Helix-turn-helix" evidence="1">
    <location>
        <begin position="4"/>
        <end position="53"/>
    </location>
</feature>
<dbReference type="InterPro" id="IPR041657">
    <property type="entry name" value="HTH_17"/>
</dbReference>
<reference evidence="2 3" key="1">
    <citation type="submission" date="2016-01" db="EMBL/GenBank/DDBJ databases">
        <title>Whole genome sequence and analysis of Micromonospora rosaria DSM 803, which can produce antibacterial substance rosamicin.</title>
        <authorList>
            <person name="Yang H."/>
            <person name="He X."/>
            <person name="Zhu D."/>
        </authorList>
    </citation>
    <scope>NUCLEOTIDE SEQUENCE [LARGE SCALE GENOMIC DNA]</scope>
    <source>
        <strain evidence="2 3">DSM 803</strain>
    </source>
</reference>
<accession>A0A136PUB1</accession>
<dbReference type="InterPro" id="IPR009061">
    <property type="entry name" value="DNA-bd_dom_put_sf"/>
</dbReference>
<dbReference type="Proteomes" id="UP000070620">
    <property type="component" value="Unassembled WGS sequence"/>
</dbReference>
<dbReference type="SUPFAM" id="SSF46955">
    <property type="entry name" value="Putative DNA-binding domain"/>
    <property type="match status" value="1"/>
</dbReference>
<dbReference type="OrthoDB" id="5524782at2"/>
<sequence length="62" mass="6945">MEKYLTTEEVAQIARTVPSTVRYWRHRGTGPRGIKRGKRVLYAESAVAAWLAGKDDQAQAKA</sequence>
<evidence type="ECO:0000313" key="2">
    <source>
        <dbReference type="EMBL" id="KXK61975.1"/>
    </source>
</evidence>
<dbReference type="InterPro" id="IPR036388">
    <property type="entry name" value="WH-like_DNA-bd_sf"/>
</dbReference>
<protein>
    <recommendedName>
        <fullName evidence="1">Helix-turn-helix domain-containing protein</fullName>
    </recommendedName>
</protein>